<dbReference type="Proteomes" id="UP001480595">
    <property type="component" value="Unassembled WGS sequence"/>
</dbReference>
<dbReference type="Gene3D" id="1.25.40.20">
    <property type="entry name" value="Ankyrin repeat-containing domain"/>
    <property type="match status" value="1"/>
</dbReference>
<accession>A0ABR1T317</accession>
<sequence>MHILDLPNELIQSILISSIHVRGVKRGLRLNLVCKRFHENVVPALYVSRALDRFSAPHVGGFWWMRDDRYGAGELWHDYLVYRVMGETDPDVGRYVEIREAAEALWARTSSSSSSSSSSGSYSVGGGDGHNHRTLRDIVDGLCWLALERGTNSPGDRENWANHPQGLRAGNHTNAAFNLLCAAAYYNEVSVAAILLEKGDSTPVYEMNLFPQPVEIAAFRGHAEMLDLFQNHIWAVEKAAGYHRMPDDLDEDWIMWSVSRWPGAIQGALLADDLPMLQRAIFPPTLSDYPPPMLSKRFVFQDTAGPVWMCATDLSMLQWFAQSPAMWDYMTQLGAEPNRDLDRTKNWYAQHGNLAMLRHYCVRFAELGGLPREGKTPWLDINYTMAQQRGSPLLYACQNGYEDVVDYLLEEEYGGVAGSSQPGGQGGVAARAGSVRIMAKLLEYEFVSVSRGAKWLLREAVLGENRPMVELLVRKGFLFTEEHRRSTIEKASELGLDSMVDYLESWETTVSTV</sequence>
<dbReference type="Pfam" id="PF00023">
    <property type="entry name" value="Ank"/>
    <property type="match status" value="1"/>
</dbReference>
<proteinExistence type="predicted"/>
<organism evidence="1 2">
    <name type="scientific">Apiospora phragmitis</name>
    <dbReference type="NCBI Taxonomy" id="2905665"/>
    <lineage>
        <taxon>Eukaryota</taxon>
        <taxon>Fungi</taxon>
        <taxon>Dikarya</taxon>
        <taxon>Ascomycota</taxon>
        <taxon>Pezizomycotina</taxon>
        <taxon>Sordariomycetes</taxon>
        <taxon>Xylariomycetidae</taxon>
        <taxon>Amphisphaeriales</taxon>
        <taxon>Apiosporaceae</taxon>
        <taxon>Apiospora</taxon>
    </lineage>
</organism>
<comment type="caution">
    <text evidence="1">The sequence shown here is derived from an EMBL/GenBank/DDBJ whole genome shotgun (WGS) entry which is preliminary data.</text>
</comment>
<evidence type="ECO:0000313" key="2">
    <source>
        <dbReference type="Proteomes" id="UP001480595"/>
    </source>
</evidence>
<dbReference type="SUPFAM" id="SSF48403">
    <property type="entry name" value="Ankyrin repeat"/>
    <property type="match status" value="1"/>
</dbReference>
<gene>
    <name evidence="1" type="ORF">PG994_013989</name>
</gene>
<dbReference type="InterPro" id="IPR036770">
    <property type="entry name" value="Ankyrin_rpt-contain_sf"/>
</dbReference>
<reference evidence="1 2" key="1">
    <citation type="submission" date="2023-01" db="EMBL/GenBank/DDBJ databases">
        <title>Analysis of 21 Apiospora genomes using comparative genomics revels a genus with tremendous synthesis potential of carbohydrate active enzymes and secondary metabolites.</title>
        <authorList>
            <person name="Sorensen T."/>
        </authorList>
    </citation>
    <scope>NUCLEOTIDE SEQUENCE [LARGE SCALE GENOMIC DNA]</scope>
    <source>
        <strain evidence="1 2">CBS 135458</strain>
    </source>
</reference>
<keyword evidence="2" id="KW-1185">Reference proteome</keyword>
<dbReference type="EMBL" id="JAQQWL010000015">
    <property type="protein sequence ID" value="KAK8040982.1"/>
    <property type="molecule type" value="Genomic_DNA"/>
</dbReference>
<dbReference type="InterPro" id="IPR002110">
    <property type="entry name" value="Ankyrin_rpt"/>
</dbReference>
<name>A0ABR1T317_9PEZI</name>
<dbReference type="GeneID" id="92098461"/>
<dbReference type="RefSeq" id="XP_066708527.1">
    <property type="nucleotide sequence ID" value="XM_066865398.1"/>
</dbReference>
<evidence type="ECO:0008006" key="3">
    <source>
        <dbReference type="Google" id="ProtNLM"/>
    </source>
</evidence>
<protein>
    <recommendedName>
        <fullName evidence="3">F-box domain-containing protein</fullName>
    </recommendedName>
</protein>
<evidence type="ECO:0000313" key="1">
    <source>
        <dbReference type="EMBL" id="KAK8040982.1"/>
    </source>
</evidence>